<protein>
    <recommendedName>
        <fullName evidence="2">F-box domain-containing protein</fullName>
    </recommendedName>
</protein>
<dbReference type="EMBL" id="CM008966">
    <property type="protein sequence ID" value="PNW83537.1"/>
    <property type="molecule type" value="Genomic_DNA"/>
</dbReference>
<evidence type="ECO:0000259" key="2">
    <source>
        <dbReference type="SMART" id="SM00256"/>
    </source>
</evidence>
<evidence type="ECO:0000313" key="4">
    <source>
        <dbReference type="Proteomes" id="UP000006906"/>
    </source>
</evidence>
<dbReference type="InterPro" id="IPR036047">
    <property type="entry name" value="F-box-like_dom_sf"/>
</dbReference>
<organism evidence="3 4">
    <name type="scientific">Chlamydomonas reinhardtii</name>
    <name type="common">Chlamydomonas smithii</name>
    <dbReference type="NCBI Taxonomy" id="3055"/>
    <lineage>
        <taxon>Eukaryota</taxon>
        <taxon>Viridiplantae</taxon>
        <taxon>Chlorophyta</taxon>
        <taxon>core chlorophytes</taxon>
        <taxon>Chlorophyceae</taxon>
        <taxon>CS clade</taxon>
        <taxon>Chlamydomonadales</taxon>
        <taxon>Chlamydomonadaceae</taxon>
        <taxon>Chlamydomonas</taxon>
    </lineage>
</organism>
<dbReference type="InParanoid" id="A0A2K3DSN8"/>
<keyword evidence="4" id="KW-1185">Reference proteome</keyword>
<feature type="region of interest" description="Disordered" evidence="1">
    <location>
        <begin position="766"/>
        <end position="802"/>
    </location>
</feature>
<gene>
    <name evidence="3" type="ORF">CHLRE_05g234649v5</name>
</gene>
<dbReference type="Proteomes" id="UP000006906">
    <property type="component" value="Chromosome 5"/>
</dbReference>
<feature type="domain" description="F-box" evidence="2">
    <location>
        <begin position="48"/>
        <end position="88"/>
    </location>
</feature>
<reference evidence="3 4" key="1">
    <citation type="journal article" date="2007" name="Science">
        <title>The Chlamydomonas genome reveals the evolution of key animal and plant functions.</title>
        <authorList>
            <person name="Merchant S.S."/>
            <person name="Prochnik S.E."/>
            <person name="Vallon O."/>
            <person name="Harris E.H."/>
            <person name="Karpowicz S.J."/>
            <person name="Witman G.B."/>
            <person name="Terry A."/>
            <person name="Salamov A."/>
            <person name="Fritz-Laylin L.K."/>
            <person name="Marechal-Drouard L."/>
            <person name="Marshall W.F."/>
            <person name="Qu L.H."/>
            <person name="Nelson D.R."/>
            <person name="Sanderfoot A.A."/>
            <person name="Spalding M.H."/>
            <person name="Kapitonov V.V."/>
            <person name="Ren Q."/>
            <person name="Ferris P."/>
            <person name="Lindquist E."/>
            <person name="Shapiro H."/>
            <person name="Lucas S.M."/>
            <person name="Grimwood J."/>
            <person name="Schmutz J."/>
            <person name="Cardol P."/>
            <person name="Cerutti H."/>
            <person name="Chanfreau G."/>
            <person name="Chen C.L."/>
            <person name="Cognat V."/>
            <person name="Croft M.T."/>
            <person name="Dent R."/>
            <person name="Dutcher S."/>
            <person name="Fernandez E."/>
            <person name="Fukuzawa H."/>
            <person name="Gonzalez-Ballester D."/>
            <person name="Gonzalez-Halphen D."/>
            <person name="Hallmann A."/>
            <person name="Hanikenne M."/>
            <person name="Hippler M."/>
            <person name="Inwood W."/>
            <person name="Jabbari K."/>
            <person name="Kalanon M."/>
            <person name="Kuras R."/>
            <person name="Lefebvre P.A."/>
            <person name="Lemaire S.D."/>
            <person name="Lobanov A.V."/>
            <person name="Lohr M."/>
            <person name="Manuell A."/>
            <person name="Meier I."/>
            <person name="Mets L."/>
            <person name="Mittag M."/>
            <person name="Mittelmeier T."/>
            <person name="Moroney J.V."/>
            <person name="Moseley J."/>
            <person name="Napoli C."/>
            <person name="Nedelcu A.M."/>
            <person name="Niyogi K."/>
            <person name="Novoselov S.V."/>
            <person name="Paulsen I.T."/>
            <person name="Pazour G."/>
            <person name="Purton S."/>
            <person name="Ral J.P."/>
            <person name="Riano-Pachon D.M."/>
            <person name="Riekhof W."/>
            <person name="Rymarquis L."/>
            <person name="Schroda M."/>
            <person name="Stern D."/>
            <person name="Umen J."/>
            <person name="Willows R."/>
            <person name="Wilson N."/>
            <person name="Zimmer S.L."/>
            <person name="Allmer J."/>
            <person name="Balk J."/>
            <person name="Bisova K."/>
            <person name="Chen C.J."/>
            <person name="Elias M."/>
            <person name="Gendler K."/>
            <person name="Hauser C."/>
            <person name="Lamb M.R."/>
            <person name="Ledford H."/>
            <person name="Long J.C."/>
            <person name="Minagawa J."/>
            <person name="Page M.D."/>
            <person name="Pan J."/>
            <person name="Pootakham W."/>
            <person name="Roje S."/>
            <person name="Rose A."/>
            <person name="Stahlberg E."/>
            <person name="Terauchi A.M."/>
            <person name="Yang P."/>
            <person name="Ball S."/>
            <person name="Bowler C."/>
            <person name="Dieckmann C.L."/>
            <person name="Gladyshev V.N."/>
            <person name="Green P."/>
            <person name="Jorgensen R."/>
            <person name="Mayfield S."/>
            <person name="Mueller-Roeber B."/>
            <person name="Rajamani S."/>
            <person name="Sayre R.T."/>
            <person name="Brokstein P."/>
            <person name="Dubchak I."/>
            <person name="Goodstein D."/>
            <person name="Hornick L."/>
            <person name="Huang Y.W."/>
            <person name="Jhaveri J."/>
            <person name="Luo Y."/>
            <person name="Martinez D."/>
            <person name="Ngau W.C."/>
            <person name="Otillar B."/>
            <person name="Poliakov A."/>
            <person name="Porter A."/>
            <person name="Szajkowski L."/>
            <person name="Werner G."/>
            <person name="Zhou K."/>
            <person name="Grigoriev I.V."/>
            <person name="Rokhsar D.S."/>
            <person name="Grossman A.R."/>
        </authorList>
    </citation>
    <scope>NUCLEOTIDE SEQUENCE [LARGE SCALE GENOMIC DNA]</scope>
    <source>
        <strain evidence="4">CC-503</strain>
    </source>
</reference>
<feature type="compositionally biased region" description="Polar residues" evidence="1">
    <location>
        <begin position="791"/>
        <end position="802"/>
    </location>
</feature>
<dbReference type="RefSeq" id="XP_042924779.1">
    <property type="nucleotide sequence ID" value="XM_043062215.1"/>
</dbReference>
<sequence length="924" mass="91135">MLHLRLGPVLSAEHPIHRAPAPAPKSVAPTGPNASVEAAGPCLLLELLPNHLLLHILGLLDVFSRCVLSQTCRTLLQLCGTPSLWPGRRLGGPLVQAVRCSLSAILRVPPQIFNVRLEDGRSAKFPLSVPLHNLRFVLGAGDVEALAERAAGSLQDWIGRVPAAAHYRPAAPGGVGSSGGGCNSRYCLRCGVGSSARRGGPGAGAGAGAGVIDNQAGEEVGAGGGRASGGAVDGRLRCEERGGGGLPLSAALMLCRADRGFVRLGLRPPVAVARVLAAAAVATEPPPAWLPAVAAEVSVAGLVHGTGADTAPWVAAGGEKGSVTAAAAAAVAAEEAAAAVAAGEEVAQLRLLELALAGVPFAREAWRAFAAGCQRVAVSRLTAPATGAVGPAAAPAGRVQPQAPPPVALEAEGGSGGAVDGGGKHTQHAQHMHAHRHSICGLLPLPCTTTVDRISWPSATGGSFPPGAAAGGEGSCRDRLHATCSTLRLRLVALMTRGWGPAPGTAAAESVTAAQAGPELLAGVAVAGERGGAQQVAGAALAAAAVAPPSSQPPAAALRMELESALNSACNVAVAYGKLQAAVGAVQAGWHREMADRGYVSLGHQNDNSDGCSDGIGGSSGGNGLGPMSNAAVGAVRHCVSDAAVAATGTDALMCLTTFEALLEVRAAVAAVAAAAATAAAAAAAAAVGQPGRATAPKAQRGSAAPLPRNGLHNSTSSGANTVPAYGAAWSAGGQSHSISSNPKWDVALSPQPAIASLRAASDSTEASASLRPPLAALSSRPSPPSGGTADRSSGRGTSGCTTAAAAECDSSEAPLCWAPEAPTVSSVIRDLCGLLSGTLAPAVARLLEPPRPSYSPLGLLVGGGGDGGGGFGGAEAAGRSLARVAVVGVDGVDGREQREALRALLIVYLRSCMTWALVAMGAL</sequence>
<dbReference type="OrthoDB" id="539126at2759"/>
<dbReference type="PaxDb" id="3055-EDO97914"/>
<accession>A0A2K3DSN8</accession>
<dbReference type="Gramene" id="PNW83537">
    <property type="protein sequence ID" value="PNW83537"/>
    <property type="gene ID" value="CHLRE_05g234649v5"/>
</dbReference>
<dbReference type="AlphaFoldDB" id="A0A2K3DSN8"/>
<name>A0A2K3DSN8_CHLRE</name>
<dbReference type="SMART" id="SM00256">
    <property type="entry name" value="FBOX"/>
    <property type="match status" value="1"/>
</dbReference>
<proteinExistence type="predicted"/>
<feature type="region of interest" description="Disordered" evidence="1">
    <location>
        <begin position="694"/>
        <end position="719"/>
    </location>
</feature>
<feature type="compositionally biased region" description="Low complexity" evidence="1">
    <location>
        <begin position="767"/>
        <end position="781"/>
    </location>
</feature>
<dbReference type="KEGG" id="cre:CHLRE_05g234649v5"/>
<evidence type="ECO:0000256" key="1">
    <source>
        <dbReference type="SAM" id="MobiDB-lite"/>
    </source>
</evidence>
<dbReference type="SUPFAM" id="SSF81383">
    <property type="entry name" value="F-box domain"/>
    <property type="match status" value="1"/>
</dbReference>
<dbReference type="InterPro" id="IPR001810">
    <property type="entry name" value="F-box_dom"/>
</dbReference>
<dbReference type="ExpressionAtlas" id="A0A2K3DSN8">
    <property type="expression patterns" value="baseline"/>
</dbReference>
<dbReference type="Pfam" id="PF12937">
    <property type="entry name" value="F-box-like"/>
    <property type="match status" value="1"/>
</dbReference>
<dbReference type="GeneID" id="5726197"/>
<dbReference type="Gene3D" id="1.20.1280.50">
    <property type="match status" value="1"/>
</dbReference>
<evidence type="ECO:0000313" key="3">
    <source>
        <dbReference type="EMBL" id="PNW83537.1"/>
    </source>
</evidence>